<dbReference type="SMART" id="SM01240">
    <property type="entry name" value="IMPDH"/>
    <property type="match status" value="1"/>
</dbReference>
<dbReference type="AlphaFoldDB" id="A0A7Y8BJ97"/>
<sequence>MIMGPTRFYSRLDFDELSLIPQLSEISPEAVDVSFKFASRVYKHCPFLPSPMDSVVSPALSQELCRLGGVVTLPTAGWDLNKWQDHYKLAFYAQRSNAQLGVLLPPVPSIIDTWLEQVGDVVDFVALDTLHFQPHLHLTAIRHLRKHCSDMAIISGNITEKEGALRVIEAGVDALRVGMTSASINRGEALTGCARSQLAAVLDCAQPCRDARIPLICDGGIGSPDKAVKAFALGASAVMMGATFAATIESAAPLVEEEGEFYKLYAGMSQAGKISSDLLAEGISRRLEPSGTVEDLLNHWGSVCRIAISRAGAASIDQLQSKCTFEVSAAMERRW</sequence>
<dbReference type="Proteomes" id="UP000582981">
    <property type="component" value="Unassembled WGS sequence"/>
</dbReference>
<name>A0A7Y8BJ97_9PSED</name>
<dbReference type="GO" id="GO:0003938">
    <property type="term" value="F:IMP dehydrogenase activity"/>
    <property type="evidence" value="ECO:0007669"/>
    <property type="project" value="InterPro"/>
</dbReference>
<reference evidence="2 3" key="1">
    <citation type="submission" date="2020-04" db="EMBL/GenBank/DDBJ databases">
        <title>Molecular characterization of pseudomonads from Agaricus bisporus reveal novel blotch 2 pathogens in Western Europe.</title>
        <authorList>
            <person name="Taparia T."/>
            <person name="Krijger M."/>
            <person name="Haynes E."/>
            <person name="Elpinstone J.G."/>
            <person name="Noble R."/>
            <person name="Van Der Wolf J."/>
        </authorList>
    </citation>
    <scope>NUCLEOTIDE SEQUENCE [LARGE SCALE GENOMIC DNA]</scope>
    <source>
        <strain evidence="2 3">F1001</strain>
    </source>
</reference>
<organism evidence="2 3">
    <name type="scientific">Pseudomonas gingeri</name>
    <dbReference type="NCBI Taxonomy" id="117681"/>
    <lineage>
        <taxon>Bacteria</taxon>
        <taxon>Pseudomonadati</taxon>
        <taxon>Pseudomonadota</taxon>
        <taxon>Gammaproteobacteria</taxon>
        <taxon>Pseudomonadales</taxon>
        <taxon>Pseudomonadaceae</taxon>
        <taxon>Pseudomonas</taxon>
    </lineage>
</organism>
<dbReference type="Pfam" id="PF00478">
    <property type="entry name" value="IMPDH"/>
    <property type="match status" value="1"/>
</dbReference>
<evidence type="ECO:0000313" key="3">
    <source>
        <dbReference type="Proteomes" id="UP000582981"/>
    </source>
</evidence>
<comment type="caution">
    <text evidence="2">The sequence shown here is derived from an EMBL/GenBank/DDBJ whole genome shotgun (WGS) entry which is preliminary data.</text>
</comment>
<dbReference type="GO" id="GO:0006183">
    <property type="term" value="P:GTP biosynthetic process"/>
    <property type="evidence" value="ECO:0007669"/>
    <property type="project" value="TreeGrafter"/>
</dbReference>
<dbReference type="InterPro" id="IPR005990">
    <property type="entry name" value="IMP_DH"/>
</dbReference>
<dbReference type="PANTHER" id="PTHR11911">
    <property type="entry name" value="INOSINE-5-MONOPHOSPHATE DEHYDROGENASE RELATED"/>
    <property type="match status" value="1"/>
</dbReference>
<accession>A0A7Y8BJ97</accession>
<gene>
    <name evidence="2" type="ORF">HX829_05115</name>
</gene>
<dbReference type="EMBL" id="JACAPU010000007">
    <property type="protein sequence ID" value="NWB45866.1"/>
    <property type="molecule type" value="Genomic_DNA"/>
</dbReference>
<dbReference type="SUPFAM" id="SSF51412">
    <property type="entry name" value="Inosine monophosphate dehydrogenase (IMPDH)"/>
    <property type="match status" value="1"/>
</dbReference>
<dbReference type="Gene3D" id="3.20.20.70">
    <property type="entry name" value="Aldolase class I"/>
    <property type="match status" value="1"/>
</dbReference>
<feature type="domain" description="IMP dehydrogenase/GMP reductase" evidence="1">
    <location>
        <begin position="12"/>
        <end position="327"/>
    </location>
</feature>
<evidence type="ECO:0000259" key="1">
    <source>
        <dbReference type="Pfam" id="PF00478"/>
    </source>
</evidence>
<evidence type="ECO:0000313" key="2">
    <source>
        <dbReference type="EMBL" id="NWB45866.1"/>
    </source>
</evidence>
<protein>
    <submittedName>
        <fullName evidence="2">IMP dehydrogenase</fullName>
    </submittedName>
</protein>
<dbReference type="InterPro" id="IPR001093">
    <property type="entry name" value="IMP_DH_GMPRt"/>
</dbReference>
<proteinExistence type="predicted"/>
<dbReference type="PANTHER" id="PTHR11911:SF122">
    <property type="entry name" value="GMP REDUCTASE"/>
    <property type="match status" value="1"/>
</dbReference>
<dbReference type="InterPro" id="IPR013785">
    <property type="entry name" value="Aldolase_TIM"/>
</dbReference>